<dbReference type="AlphaFoldDB" id="A0A9D4ZEY7"/>
<dbReference type="EMBL" id="JABFUD020000014">
    <property type="protein sequence ID" value="KAI5070226.1"/>
    <property type="molecule type" value="Genomic_DNA"/>
</dbReference>
<evidence type="ECO:0000313" key="1">
    <source>
        <dbReference type="EMBL" id="KAI5070226.1"/>
    </source>
</evidence>
<sequence length="282" mass="30778">MASRDLDYAVIYNQLRPWINRTKCSPVMAIHRMYFKLDDLHVDALKNPEVVKDLYVFADVVEMEGERVELPGSSQITMHIVPCSEDTANCRDPIIILEPGGLLCETQIPSFTHAAKSALGNIIAAGTRLGVVQVPVKVTSLFSPLIYPPGFSSIAGTVKWRIPPYSALVAAGSAPATASSSAGTVGFISPVFDVDDVKKWHPSFKIVLSEVMPLEMLANSNIVLGVEATTLMSEVIIRYQWQATETVATTLQHESGLTPTFSRPNFKPPLSRPVIAQTTRGR</sequence>
<dbReference type="Proteomes" id="UP000886520">
    <property type="component" value="Chromosome 14"/>
</dbReference>
<name>A0A9D4ZEY7_ADICA</name>
<comment type="caution">
    <text evidence="1">The sequence shown here is derived from an EMBL/GenBank/DDBJ whole genome shotgun (WGS) entry which is preliminary data.</text>
</comment>
<protein>
    <submittedName>
        <fullName evidence="1">Uncharacterized protein</fullName>
    </submittedName>
</protein>
<keyword evidence="2" id="KW-1185">Reference proteome</keyword>
<proteinExistence type="predicted"/>
<organism evidence="1 2">
    <name type="scientific">Adiantum capillus-veneris</name>
    <name type="common">Maidenhair fern</name>
    <dbReference type="NCBI Taxonomy" id="13818"/>
    <lineage>
        <taxon>Eukaryota</taxon>
        <taxon>Viridiplantae</taxon>
        <taxon>Streptophyta</taxon>
        <taxon>Embryophyta</taxon>
        <taxon>Tracheophyta</taxon>
        <taxon>Polypodiopsida</taxon>
        <taxon>Polypodiidae</taxon>
        <taxon>Polypodiales</taxon>
        <taxon>Pteridineae</taxon>
        <taxon>Pteridaceae</taxon>
        <taxon>Vittarioideae</taxon>
        <taxon>Adiantum</taxon>
    </lineage>
</organism>
<evidence type="ECO:0000313" key="2">
    <source>
        <dbReference type="Proteomes" id="UP000886520"/>
    </source>
</evidence>
<accession>A0A9D4ZEY7</accession>
<reference evidence="1" key="1">
    <citation type="submission" date="2021-01" db="EMBL/GenBank/DDBJ databases">
        <title>Adiantum capillus-veneris genome.</title>
        <authorList>
            <person name="Fang Y."/>
            <person name="Liao Q."/>
        </authorList>
    </citation>
    <scope>NUCLEOTIDE SEQUENCE</scope>
    <source>
        <strain evidence="1">H3</strain>
        <tissue evidence="1">Leaf</tissue>
    </source>
</reference>
<gene>
    <name evidence="1" type="ORF">GOP47_0014569</name>
</gene>